<feature type="repeat" description="ANK" evidence="4">
    <location>
        <begin position="318"/>
        <end position="350"/>
    </location>
</feature>
<dbReference type="PROSITE" id="PS50297">
    <property type="entry name" value="ANK_REP_REGION"/>
    <property type="match status" value="7"/>
</dbReference>
<dbReference type="InterPro" id="IPR036770">
    <property type="entry name" value="Ankyrin_rpt-contain_sf"/>
</dbReference>
<evidence type="ECO:0000256" key="2">
    <source>
        <dbReference type="ARBA" id="ARBA00022737"/>
    </source>
</evidence>
<feature type="repeat" description="ANK" evidence="4">
    <location>
        <begin position="154"/>
        <end position="186"/>
    </location>
</feature>
<dbReference type="Pfam" id="PF07525">
    <property type="entry name" value="SOCS_box"/>
    <property type="match status" value="1"/>
</dbReference>
<dbReference type="STRING" id="75743.A0A401NG75"/>
<dbReference type="FunFam" id="1.10.750.20:FF:000001">
    <property type="entry name" value="Ankyrin repeat and SOCS box containing 1"/>
    <property type="match status" value="1"/>
</dbReference>
<dbReference type="AlphaFoldDB" id="A0A401NG75"/>
<proteinExistence type="predicted"/>
<evidence type="ECO:0000256" key="1">
    <source>
        <dbReference type="ARBA" id="ARBA00004906"/>
    </source>
</evidence>
<dbReference type="Pfam" id="PF12796">
    <property type="entry name" value="Ank_2"/>
    <property type="match status" value="3"/>
</dbReference>
<evidence type="ECO:0000256" key="3">
    <source>
        <dbReference type="ARBA" id="ARBA00023043"/>
    </source>
</evidence>
<dbReference type="Gene3D" id="1.25.40.20">
    <property type="entry name" value="Ankyrin repeat-containing domain"/>
    <property type="match status" value="2"/>
</dbReference>
<dbReference type="EMBL" id="BFAA01004882">
    <property type="protein sequence ID" value="GCB59919.1"/>
    <property type="molecule type" value="Genomic_DNA"/>
</dbReference>
<dbReference type="InterPro" id="IPR036036">
    <property type="entry name" value="SOCS_box-like_dom_sf"/>
</dbReference>
<dbReference type="GO" id="GO:0016567">
    <property type="term" value="P:protein ubiquitination"/>
    <property type="evidence" value="ECO:0007669"/>
    <property type="project" value="UniProtKB-UniPathway"/>
</dbReference>
<evidence type="ECO:0000256" key="4">
    <source>
        <dbReference type="PROSITE-ProRule" id="PRU00023"/>
    </source>
</evidence>
<dbReference type="InterPro" id="IPR002110">
    <property type="entry name" value="Ankyrin_rpt"/>
</dbReference>
<dbReference type="SMART" id="SM00253">
    <property type="entry name" value="SOCS"/>
    <property type="match status" value="1"/>
</dbReference>
<dbReference type="Pfam" id="PF13637">
    <property type="entry name" value="Ank_4"/>
    <property type="match status" value="1"/>
</dbReference>
<dbReference type="Proteomes" id="UP000288216">
    <property type="component" value="Unassembled WGS sequence"/>
</dbReference>
<evidence type="ECO:0000259" key="5">
    <source>
        <dbReference type="PROSITE" id="PS50225"/>
    </source>
</evidence>
<dbReference type="InterPro" id="IPR050745">
    <property type="entry name" value="Multifunctional_regulatory"/>
</dbReference>
<dbReference type="GO" id="GO:0035556">
    <property type="term" value="P:intracellular signal transduction"/>
    <property type="evidence" value="ECO:0007669"/>
    <property type="project" value="InterPro"/>
</dbReference>
<feature type="repeat" description="ANK" evidence="4">
    <location>
        <begin position="360"/>
        <end position="389"/>
    </location>
</feature>
<feature type="repeat" description="ANK" evidence="4">
    <location>
        <begin position="286"/>
        <end position="318"/>
    </location>
</feature>
<gene>
    <name evidence="6" type="ORF">scyTo_0011023</name>
</gene>
<keyword evidence="2" id="KW-0677">Repeat</keyword>
<feature type="domain" description="SOCS box" evidence="5">
    <location>
        <begin position="519"/>
        <end position="582"/>
    </location>
</feature>
<comment type="pathway">
    <text evidence="1">Protein modification; protein ubiquitination.</text>
</comment>
<dbReference type="SMART" id="SM00969">
    <property type="entry name" value="SOCS_box"/>
    <property type="match status" value="1"/>
</dbReference>
<comment type="caution">
    <text evidence="6">The sequence shown here is derived from an EMBL/GenBank/DDBJ whole genome shotgun (WGS) entry which is preliminary data.</text>
</comment>
<feature type="repeat" description="ANK" evidence="4">
    <location>
        <begin position="390"/>
        <end position="419"/>
    </location>
</feature>
<name>A0A401NG75_SCYTO</name>
<dbReference type="PANTHER" id="PTHR24189">
    <property type="entry name" value="MYOTROPHIN"/>
    <property type="match status" value="1"/>
</dbReference>
<feature type="repeat" description="ANK" evidence="4">
    <location>
        <begin position="121"/>
        <end position="153"/>
    </location>
</feature>
<dbReference type="SUPFAM" id="SSF48403">
    <property type="entry name" value="Ankyrin repeat"/>
    <property type="match status" value="1"/>
</dbReference>
<accession>A0A401NG75</accession>
<dbReference type="PANTHER" id="PTHR24189:SF50">
    <property type="entry name" value="ANKYRIN REPEAT AND SOCS BOX PROTEIN 2"/>
    <property type="match status" value="1"/>
</dbReference>
<feature type="repeat" description="ANK" evidence="4">
    <location>
        <begin position="220"/>
        <end position="252"/>
    </location>
</feature>
<dbReference type="InterPro" id="IPR001496">
    <property type="entry name" value="SOCS_box"/>
</dbReference>
<dbReference type="PRINTS" id="PR01415">
    <property type="entry name" value="ANKYRIN"/>
</dbReference>
<evidence type="ECO:0000313" key="6">
    <source>
        <dbReference type="EMBL" id="GCB59919.1"/>
    </source>
</evidence>
<dbReference type="PROSITE" id="PS50088">
    <property type="entry name" value="ANK_REPEAT"/>
    <property type="match status" value="9"/>
</dbReference>
<keyword evidence="3 4" id="KW-0040">ANK repeat</keyword>
<dbReference type="OMA" id="CPRINAN"/>
<keyword evidence="7" id="KW-1185">Reference proteome</keyword>
<feature type="repeat" description="ANK" evidence="4">
    <location>
        <begin position="253"/>
        <end position="285"/>
    </location>
</feature>
<dbReference type="Gene3D" id="1.10.750.20">
    <property type="entry name" value="SOCS box"/>
    <property type="match status" value="1"/>
</dbReference>
<protein>
    <recommendedName>
        <fullName evidence="5">SOCS box domain-containing protein</fullName>
    </recommendedName>
</protein>
<dbReference type="SUPFAM" id="SSF158235">
    <property type="entry name" value="SOCS box-like"/>
    <property type="match status" value="1"/>
</dbReference>
<dbReference type="UniPathway" id="UPA00143"/>
<dbReference type="OrthoDB" id="539213at2759"/>
<reference evidence="6 7" key="1">
    <citation type="journal article" date="2018" name="Nat. Ecol. Evol.">
        <title>Shark genomes provide insights into elasmobranch evolution and the origin of vertebrates.</title>
        <authorList>
            <person name="Hara Y"/>
            <person name="Yamaguchi K"/>
            <person name="Onimaru K"/>
            <person name="Kadota M"/>
            <person name="Koyanagi M"/>
            <person name="Keeley SD"/>
            <person name="Tatsumi K"/>
            <person name="Tanaka K"/>
            <person name="Motone F"/>
            <person name="Kageyama Y"/>
            <person name="Nozu R"/>
            <person name="Adachi N"/>
            <person name="Nishimura O"/>
            <person name="Nakagawa R"/>
            <person name="Tanegashima C"/>
            <person name="Kiyatake I"/>
            <person name="Matsumoto R"/>
            <person name="Murakumo K"/>
            <person name="Nishida K"/>
            <person name="Terakita A"/>
            <person name="Kuratani S"/>
            <person name="Sato K"/>
            <person name="Hyodo S Kuraku.S."/>
        </authorList>
    </citation>
    <scope>NUCLEOTIDE SEQUENCE [LARGE SCALE GENOMIC DNA]</scope>
</reference>
<dbReference type="PROSITE" id="PS50225">
    <property type="entry name" value="SOCS"/>
    <property type="match status" value="1"/>
</dbReference>
<dbReference type="Pfam" id="PF00023">
    <property type="entry name" value="Ank"/>
    <property type="match status" value="1"/>
</dbReference>
<organism evidence="6 7">
    <name type="scientific">Scyliorhinus torazame</name>
    <name type="common">Cloudy catshark</name>
    <name type="synonym">Catulus torazame</name>
    <dbReference type="NCBI Taxonomy" id="75743"/>
    <lineage>
        <taxon>Eukaryota</taxon>
        <taxon>Metazoa</taxon>
        <taxon>Chordata</taxon>
        <taxon>Craniata</taxon>
        <taxon>Vertebrata</taxon>
        <taxon>Chondrichthyes</taxon>
        <taxon>Elasmobranchii</taxon>
        <taxon>Galeomorphii</taxon>
        <taxon>Galeoidea</taxon>
        <taxon>Carcharhiniformes</taxon>
        <taxon>Scyliorhinidae</taxon>
        <taxon>Scyliorhinus</taxon>
    </lineage>
</organism>
<dbReference type="SMART" id="SM00248">
    <property type="entry name" value="ANK"/>
    <property type="match status" value="11"/>
</dbReference>
<evidence type="ECO:0000313" key="7">
    <source>
        <dbReference type="Proteomes" id="UP000288216"/>
    </source>
</evidence>
<feature type="repeat" description="ANK" evidence="4">
    <location>
        <begin position="187"/>
        <end position="219"/>
    </location>
</feature>
<sequence>MTGFSYSHYFSLFHCRRSPRSPGATNAAPTANPPRITYSRRYDGRLFRLSKPDVELDPVVIAISNGDEETLSDMIKAGKVLSTPNSDGWIPLHEAAFYNQPRCVKLLLKAYPGTIDCRTLAEETALYLATCRGYLECMTCLLEAGAECDITSKGKETALYKACEYKHVEAVRLLIKYKADVNHRCNHGWTALHEAAVRNDLDIIEALIKSGAKIEASNMYGITPLFVAAQSGQVDALRFLTKCGASVNTQASDNASALYEACKNEHEDIVKFLLSQNADANKGSKDGWLSLHIAAARGNMEIVQMLLPVTSKVRVRRSGISPIHLAAQHNQNDIIEELVKAGYSVHALLSAERSRLFEDKRTSVLYFAVYNNNVEATEILLKAGADPNVDLINPLLIAIRHGSIKNIQLLIDHGANINAYIPTHPTSFPATIMFSMKYLSLLKLVMDFGGDGESCFKCEYGNRPHPEQVQRRDDTQLAHKKPRTVQFCEMVSTPGIYRWAGPIIDILLDYVGNVNLCSKLKEHLDSYDDWINIKAKSEPPRPLVHLCRIRVRKLLGRQRLKLIEVLPLPGRLKRYLEYDFTDDLM</sequence>